<proteinExistence type="predicted"/>
<sequence length="370" mass="41344">MYTHVWSLLTLFSYMLYTMDPVTSSLVQIPTHSCFQEDLTFVCSTNKPDNTEYLVNLVISVLHYPPIDTSRIIHSNAYTDSSAVYQNLTIQSVSLSEAPASVVCISIEWSNMTNTVISTSIESNASILVAPYPADVTILSLKVVTESGFKLAIQHNGVVHREDLLSYVIGISDPMSKLNYSVSYNDLPDEIFSVNNLFDTCYNIEINTTNCIGATIYYSTSLYLPKLRNETLTRLSLTEFCWYNEDASTICPGPYDVDFTQQNMFTFSLIRNNNIVANITGFSTMLPTEFCFFVPEEYLVFNPIYLRIHIEGVRLTIDDIAIPVDDVIPTLAANTIVIISASVASAIVIILLVLLLVVVVCVFSVIKTRR</sequence>
<evidence type="ECO:0000313" key="4">
    <source>
        <dbReference type="Proteomes" id="UP001165289"/>
    </source>
</evidence>
<keyword evidence="2" id="KW-0732">Signal</keyword>
<gene>
    <name evidence="3" type="ORF">LOD99_13518</name>
</gene>
<protein>
    <submittedName>
        <fullName evidence="3">Uncharacterized protein</fullName>
    </submittedName>
</protein>
<dbReference type="AlphaFoldDB" id="A0AAV7KLN6"/>
<accession>A0AAV7KLN6</accession>
<evidence type="ECO:0000256" key="1">
    <source>
        <dbReference type="SAM" id="Phobius"/>
    </source>
</evidence>
<feature type="signal peptide" evidence="2">
    <location>
        <begin position="1"/>
        <end position="24"/>
    </location>
</feature>
<keyword evidence="4" id="KW-1185">Reference proteome</keyword>
<reference evidence="3 4" key="1">
    <citation type="journal article" date="2023" name="BMC Biol.">
        <title>The compact genome of the sponge Oopsacas minuta (Hexactinellida) is lacking key metazoan core genes.</title>
        <authorList>
            <person name="Santini S."/>
            <person name="Schenkelaars Q."/>
            <person name="Jourda C."/>
            <person name="Duchesne M."/>
            <person name="Belahbib H."/>
            <person name="Rocher C."/>
            <person name="Selva M."/>
            <person name="Riesgo A."/>
            <person name="Vervoort M."/>
            <person name="Leys S.P."/>
            <person name="Kodjabachian L."/>
            <person name="Le Bivic A."/>
            <person name="Borchiellini C."/>
            <person name="Claverie J.M."/>
            <person name="Renard E."/>
        </authorList>
    </citation>
    <scope>NUCLEOTIDE SEQUENCE [LARGE SCALE GENOMIC DNA]</scope>
    <source>
        <strain evidence="3">SPO-2</strain>
    </source>
</reference>
<feature type="chain" id="PRO_5043809684" evidence="2">
    <location>
        <begin position="25"/>
        <end position="370"/>
    </location>
</feature>
<keyword evidence="1" id="KW-0812">Transmembrane</keyword>
<evidence type="ECO:0000256" key="2">
    <source>
        <dbReference type="SAM" id="SignalP"/>
    </source>
</evidence>
<organism evidence="3 4">
    <name type="scientific">Oopsacas minuta</name>
    <dbReference type="NCBI Taxonomy" id="111878"/>
    <lineage>
        <taxon>Eukaryota</taxon>
        <taxon>Metazoa</taxon>
        <taxon>Porifera</taxon>
        <taxon>Hexactinellida</taxon>
        <taxon>Hexasterophora</taxon>
        <taxon>Lyssacinosida</taxon>
        <taxon>Leucopsacidae</taxon>
        <taxon>Oopsacas</taxon>
    </lineage>
</organism>
<dbReference type="Proteomes" id="UP001165289">
    <property type="component" value="Unassembled WGS sequence"/>
</dbReference>
<evidence type="ECO:0000313" key="3">
    <source>
        <dbReference type="EMBL" id="KAI6661645.1"/>
    </source>
</evidence>
<feature type="transmembrane region" description="Helical" evidence="1">
    <location>
        <begin position="336"/>
        <end position="366"/>
    </location>
</feature>
<dbReference type="EMBL" id="JAKMXF010000011">
    <property type="protein sequence ID" value="KAI6661645.1"/>
    <property type="molecule type" value="Genomic_DNA"/>
</dbReference>
<name>A0AAV7KLN6_9METZ</name>
<keyword evidence="1" id="KW-0472">Membrane</keyword>
<comment type="caution">
    <text evidence="3">The sequence shown here is derived from an EMBL/GenBank/DDBJ whole genome shotgun (WGS) entry which is preliminary data.</text>
</comment>
<keyword evidence="1" id="KW-1133">Transmembrane helix</keyword>